<evidence type="ECO:0000313" key="2">
    <source>
        <dbReference type="Proteomes" id="UP000735302"/>
    </source>
</evidence>
<protein>
    <recommendedName>
        <fullName evidence="3">RPGR-interacting protein 1 first C2 domain-containing protein</fullName>
    </recommendedName>
</protein>
<dbReference type="EMBL" id="BLXT01006233">
    <property type="protein sequence ID" value="GFO30275.1"/>
    <property type="molecule type" value="Genomic_DNA"/>
</dbReference>
<organism evidence="1 2">
    <name type="scientific">Plakobranchus ocellatus</name>
    <dbReference type="NCBI Taxonomy" id="259542"/>
    <lineage>
        <taxon>Eukaryota</taxon>
        <taxon>Metazoa</taxon>
        <taxon>Spiralia</taxon>
        <taxon>Lophotrochozoa</taxon>
        <taxon>Mollusca</taxon>
        <taxon>Gastropoda</taxon>
        <taxon>Heterobranchia</taxon>
        <taxon>Euthyneura</taxon>
        <taxon>Panpulmonata</taxon>
        <taxon>Sacoglossa</taxon>
        <taxon>Placobranchoidea</taxon>
        <taxon>Plakobranchidae</taxon>
        <taxon>Plakobranchus</taxon>
    </lineage>
</organism>
<evidence type="ECO:0008006" key="3">
    <source>
        <dbReference type="Google" id="ProtNLM"/>
    </source>
</evidence>
<dbReference type="AlphaFoldDB" id="A0AAV4CEY9"/>
<comment type="caution">
    <text evidence="1">The sequence shown here is derived from an EMBL/GenBank/DDBJ whole genome shotgun (WGS) entry which is preliminary data.</text>
</comment>
<reference evidence="1 2" key="1">
    <citation type="journal article" date="2021" name="Elife">
        <title>Chloroplast acquisition without the gene transfer in kleptoplastic sea slugs, Plakobranchus ocellatus.</title>
        <authorList>
            <person name="Maeda T."/>
            <person name="Takahashi S."/>
            <person name="Yoshida T."/>
            <person name="Shimamura S."/>
            <person name="Takaki Y."/>
            <person name="Nagai Y."/>
            <person name="Toyoda A."/>
            <person name="Suzuki Y."/>
            <person name="Arimoto A."/>
            <person name="Ishii H."/>
            <person name="Satoh N."/>
            <person name="Nishiyama T."/>
            <person name="Hasebe M."/>
            <person name="Maruyama T."/>
            <person name="Minagawa J."/>
            <person name="Obokata J."/>
            <person name="Shigenobu S."/>
        </authorList>
    </citation>
    <scope>NUCLEOTIDE SEQUENCE [LARGE SCALE GENOMIC DNA]</scope>
</reference>
<evidence type="ECO:0000313" key="1">
    <source>
        <dbReference type="EMBL" id="GFO30275.1"/>
    </source>
</evidence>
<dbReference type="Proteomes" id="UP000735302">
    <property type="component" value="Unassembled WGS sequence"/>
</dbReference>
<accession>A0AAV4CEY9</accession>
<sequence length="576" mass="66042">MEFSQEKRHIMQTMGISDFDVKRYLEIDEKLKTYTAVKKVRSEDDRFDQGKSAETHSALVNAVREQIERSMQPLRTTVDDIKATVARELEEERFLLRDHLAAAQKEIMVQLQRICHIQDQQLNQPEPCHGYPGKDIEAEETKAKEQLAARQFEPKIPTEGLQARIRTTKERRDVKDHDQQIPDINSDLLWFKEQVQSLQHEQKQYRQELSRQGQHQLLQNRVSVSKLELKEELERNKDEIINSMKALWAFTEAELNDSSKSLNEKTTESVRKLSRCQEETKNILAEILTSELKAIHQIVEETKENVFPNLSKNKVYKSVEETKQMLAEILATTSDTRALTEENASGFQKVNPILEGTKEIGSTKLVKNQNTALENSDMSKTIHNLKGKLDVIQKQVESNTISVYENAMRDLQIVFIGQAQRIIQKAVNPSCDPYKVFHFYIKNFHQLEGSGKTVLSLPYVVPMDDSLFALQFVAHFKAQTSEMILGVVSPADPREFGLEFLGIVTLKLIINSKVIGPDGHEDILVAMDRVINTHTFLRHTNDNYLQMAEPISCPKLVSLGYNSFKDRSVLIELKIG</sequence>
<name>A0AAV4CEY9_9GAST</name>
<gene>
    <name evidence="1" type="ORF">PoB_005678000</name>
</gene>
<proteinExistence type="predicted"/>
<keyword evidence="2" id="KW-1185">Reference proteome</keyword>